<gene>
    <name evidence="2" type="ORF">TTAC_LOCUS3909</name>
</gene>
<sequence length="525" mass="59367">MIISYRKKVQGRQDLEEAFGAVDALMIEVSTYFDAIESDLGSAKVDLVKRGIAMFEDLDQTLNARLPNDMNHLREVKDAINCLIPEHLERSQLIGEFENKVALAEERYAMLLRRKITIEKESKKVLARLQSFEEFTDVLQSVVSKAKAQLLILKDGPKVYGKSAPKDLETMKSWHSDCDDLVSLINSCQNEARGLQLLLSDSDLKAPPGCVEVQKEYDEVHGEISKLLTKAGALTADFALFKEHENAVELALQEIKLPTSKSPYGSRQNLRASSAAEMSRRTVEIENQLHVKPRITDILHEMQACCERASAIGLFGDIVQLLHRELDGLKKRSDLAFAALLSEQDEITKSLKAQSEMEDTLQSAEDWLALMESQVKLSSVESSVLQENIHFYQKELTRLTNLYKEISSTGSQRISSLLSKKEELSDEVIRERKRRLKVRYNELMKMASQERDQSSKALTAWNELEISVNACNALLNSAEGRLDRAEDGSVDQEVESLKEALQTMSRKDLQNQRILEVVDTTKRTF</sequence>
<dbReference type="AlphaFoldDB" id="A0A3P7ERA6"/>
<accession>A0A3P7ERA6</accession>
<protein>
    <submittedName>
        <fullName evidence="2">Uncharacterized protein</fullName>
    </submittedName>
</protein>
<keyword evidence="3" id="KW-1185">Reference proteome</keyword>
<evidence type="ECO:0000313" key="2">
    <source>
        <dbReference type="EMBL" id="VDM23733.1"/>
    </source>
</evidence>
<dbReference type="EMBL" id="UYWX01003275">
    <property type="protein sequence ID" value="VDM23733.1"/>
    <property type="molecule type" value="Genomic_DNA"/>
</dbReference>
<evidence type="ECO:0000313" key="3">
    <source>
        <dbReference type="Proteomes" id="UP000274429"/>
    </source>
</evidence>
<organism evidence="2 3">
    <name type="scientific">Hydatigena taeniaeformis</name>
    <name type="common">Feline tapeworm</name>
    <name type="synonym">Taenia taeniaeformis</name>
    <dbReference type="NCBI Taxonomy" id="6205"/>
    <lineage>
        <taxon>Eukaryota</taxon>
        <taxon>Metazoa</taxon>
        <taxon>Spiralia</taxon>
        <taxon>Lophotrochozoa</taxon>
        <taxon>Platyhelminthes</taxon>
        <taxon>Cestoda</taxon>
        <taxon>Eucestoda</taxon>
        <taxon>Cyclophyllidea</taxon>
        <taxon>Taeniidae</taxon>
        <taxon>Hydatigera</taxon>
    </lineage>
</organism>
<proteinExistence type="predicted"/>
<evidence type="ECO:0000256" key="1">
    <source>
        <dbReference type="SAM" id="Coils"/>
    </source>
</evidence>
<feature type="coiled-coil region" evidence="1">
    <location>
        <begin position="414"/>
        <end position="453"/>
    </location>
</feature>
<reference evidence="2 3" key="1">
    <citation type="submission" date="2018-11" db="EMBL/GenBank/DDBJ databases">
        <authorList>
            <consortium name="Pathogen Informatics"/>
        </authorList>
    </citation>
    <scope>NUCLEOTIDE SEQUENCE [LARGE SCALE GENOMIC DNA]</scope>
</reference>
<name>A0A3P7ERA6_HYDTA</name>
<keyword evidence="1" id="KW-0175">Coiled coil</keyword>
<dbReference type="Proteomes" id="UP000274429">
    <property type="component" value="Unassembled WGS sequence"/>
</dbReference>